<organism evidence="2 3">
    <name type="scientific">Peptoniphilus indolicus</name>
    <dbReference type="NCBI Taxonomy" id="33030"/>
    <lineage>
        <taxon>Bacteria</taxon>
        <taxon>Bacillati</taxon>
        <taxon>Bacillota</taxon>
        <taxon>Tissierellia</taxon>
        <taxon>Tissierellales</taxon>
        <taxon>Peptoniphilaceae</taxon>
        <taxon>Peptoniphilus</taxon>
    </lineage>
</organism>
<evidence type="ECO:0000313" key="2">
    <source>
        <dbReference type="EMBL" id="SUB76184.1"/>
    </source>
</evidence>
<evidence type="ECO:0000256" key="1">
    <source>
        <dbReference type="SAM" id="Phobius"/>
    </source>
</evidence>
<protein>
    <recommendedName>
        <fullName evidence="4">Prepilin-type N-terminal cleavage/methylation domain-containing protein</fullName>
    </recommendedName>
</protein>
<dbReference type="InterPro" id="IPR016977">
    <property type="entry name" value="ComGF"/>
</dbReference>
<dbReference type="InterPro" id="IPR012902">
    <property type="entry name" value="N_methyl_site"/>
</dbReference>
<dbReference type="EMBL" id="UGTH01000001">
    <property type="protein sequence ID" value="SUB76184.1"/>
    <property type="molecule type" value="Genomic_DNA"/>
</dbReference>
<name>A0A379DDZ5_9FIRM</name>
<evidence type="ECO:0008006" key="4">
    <source>
        <dbReference type="Google" id="ProtNLM"/>
    </source>
</evidence>
<dbReference type="PROSITE" id="PS00409">
    <property type="entry name" value="PROKAR_NTER_METHYL"/>
    <property type="match status" value="1"/>
</dbReference>
<keyword evidence="1" id="KW-0472">Membrane</keyword>
<dbReference type="Proteomes" id="UP000254777">
    <property type="component" value="Unassembled WGS sequence"/>
</dbReference>
<dbReference type="Pfam" id="PF07963">
    <property type="entry name" value="N_methyl"/>
    <property type="match status" value="1"/>
</dbReference>
<gene>
    <name evidence="2" type="ORF">NCTC11088_01997</name>
</gene>
<keyword evidence="1" id="KW-1133">Transmembrane helix</keyword>
<feature type="transmembrane region" description="Helical" evidence="1">
    <location>
        <begin position="12"/>
        <end position="38"/>
    </location>
</feature>
<accession>A0A379DDZ5</accession>
<evidence type="ECO:0000313" key="3">
    <source>
        <dbReference type="Proteomes" id="UP000254777"/>
    </source>
</evidence>
<proteinExistence type="predicted"/>
<dbReference type="NCBIfam" id="TIGR02532">
    <property type="entry name" value="IV_pilin_GFxxxE"/>
    <property type="match status" value="1"/>
</dbReference>
<dbReference type="AlphaFoldDB" id="A0A379DDZ5"/>
<reference evidence="2 3" key="1">
    <citation type="submission" date="2018-06" db="EMBL/GenBank/DDBJ databases">
        <authorList>
            <consortium name="Pathogen Informatics"/>
            <person name="Doyle S."/>
        </authorList>
    </citation>
    <scope>NUCLEOTIDE SEQUENCE [LARGE SCALE GENOMIC DNA]</scope>
    <source>
        <strain evidence="2 3">NCTC11088</strain>
    </source>
</reference>
<dbReference type="RefSeq" id="WP_040553178.1">
    <property type="nucleotide sequence ID" value="NZ_UGTH01000001.1"/>
</dbReference>
<dbReference type="Pfam" id="PF15980">
    <property type="entry name" value="ComGF"/>
    <property type="match status" value="1"/>
</dbReference>
<keyword evidence="1" id="KW-0812">Transmembrane</keyword>
<sequence length="156" mass="17909">MSLKSWSKKGFTLIELVIVVGISLILFSLLTTMVSHLLGVTKKVSLEEDVASELYFFENYIRDEILSAQKIKQDVSTGFKIINTERVNKKIVQKTIHFELRNKNILRVVSGEKGNNSLISKVEVFDVKCTDDYIKIDMEMINGKKREILVAIRNRE</sequence>